<protein>
    <recommendedName>
        <fullName evidence="3">FAD-dependent oxidoreductase</fullName>
    </recommendedName>
</protein>
<dbReference type="EMBL" id="JIDS01000002">
    <property type="protein sequence ID" value="EZK39033.1"/>
    <property type="molecule type" value="Genomic_DNA"/>
</dbReference>
<reference evidence="1 2" key="1">
    <citation type="submission" date="2014-03" db="EMBL/GenBank/DDBJ databases">
        <title>The Genome Sequence of Francisella tularensis subsp. tularensis str. SCHU S4 substr. FSC043.</title>
        <authorList>
            <consortium name="The Broad Institute Genomics Platform"/>
            <consortium name="The Broad Institute Genome Sequencing Center for Infectious Disease"/>
            <person name="Chapman S.B."/>
            <person name="Guina T."/>
            <person name="Gelhaus C."/>
            <person name="Comer J."/>
            <person name="Sellati T."/>
            <person name="Sjostedt A."/>
            <person name="Young S.K."/>
            <person name="Zeng Q."/>
            <person name="Gargeya S."/>
            <person name="Abouelleil A."/>
            <person name="Alvarado L."/>
            <person name="Chapman S.B."/>
            <person name="Gainer-Dewar J."/>
            <person name="Goldberg J."/>
            <person name="Griggs A."/>
            <person name="Gujja S."/>
            <person name="Hansen M."/>
            <person name="Howarth C."/>
            <person name="Imamovic A."/>
            <person name="Larimer J."/>
            <person name="Murphy C."/>
            <person name="Naylor J."/>
            <person name="Pearson M."/>
            <person name="Poon T.W."/>
            <person name="Priest M."/>
            <person name="Roberts A."/>
            <person name="Saif S."/>
            <person name="Shea T."/>
            <person name="Sykes S."/>
            <person name="Wortman J."/>
            <person name="Nusbaum C."/>
            <person name="Birren B."/>
        </authorList>
    </citation>
    <scope>NUCLEOTIDE SEQUENCE [LARGE SCALE GENOMIC DNA]</scope>
    <source>
        <strain evidence="1 2">Schu S4</strain>
    </source>
</reference>
<dbReference type="Proteomes" id="UP000023806">
    <property type="component" value="Unassembled WGS sequence"/>
</dbReference>
<dbReference type="AlphaFoldDB" id="A0AAD3AV42"/>
<dbReference type="SUPFAM" id="SSF51905">
    <property type="entry name" value="FAD/NAD(P)-binding domain"/>
    <property type="match status" value="1"/>
</dbReference>
<dbReference type="InterPro" id="IPR050464">
    <property type="entry name" value="Zeta_carotene_desat/Oxidored"/>
</dbReference>
<accession>A0AAD3AV42</accession>
<proteinExistence type="predicted"/>
<dbReference type="Gene3D" id="3.50.50.60">
    <property type="entry name" value="FAD/NAD(P)-binding domain"/>
    <property type="match status" value="1"/>
</dbReference>
<dbReference type="InterPro" id="IPR036188">
    <property type="entry name" value="FAD/NAD-bd_sf"/>
</dbReference>
<comment type="caution">
    <text evidence="1">The sequence shown here is derived from an EMBL/GenBank/DDBJ whole genome shotgun (WGS) entry which is preliminary data.</text>
</comment>
<dbReference type="PANTHER" id="PTHR42923">
    <property type="entry name" value="PROTOPORPHYRINOGEN OXIDASE"/>
    <property type="match status" value="1"/>
</dbReference>
<dbReference type="GO" id="GO:0016491">
    <property type="term" value="F:oxidoreductase activity"/>
    <property type="evidence" value="ECO:0007669"/>
    <property type="project" value="TreeGrafter"/>
</dbReference>
<evidence type="ECO:0000313" key="1">
    <source>
        <dbReference type="EMBL" id="EZK39033.1"/>
    </source>
</evidence>
<evidence type="ECO:0000313" key="2">
    <source>
        <dbReference type="Proteomes" id="UP000023806"/>
    </source>
</evidence>
<name>A0AAD3AV42_FRATT</name>
<evidence type="ECO:0008006" key="3">
    <source>
        <dbReference type="Google" id="ProtNLM"/>
    </source>
</evidence>
<dbReference type="PANTHER" id="PTHR42923:SF17">
    <property type="entry name" value="AMINE OXIDASE DOMAIN-CONTAINING PROTEIN"/>
    <property type="match status" value="1"/>
</dbReference>
<dbReference type="Pfam" id="PF13450">
    <property type="entry name" value="NAD_binding_8"/>
    <property type="match status" value="1"/>
</dbReference>
<sequence>MEKIAVIGSGISGLAVSYLLKDKYQITLYEKNNYFGGHTRTLDINNTSVDTGFIVFNYHTYYHLSRLFKQLDIPVAESNMSFGVSIKSGKFEYGSSSIKILFAQWTNIFRPSYYKMIKDILKFNKISRQHLENNTLDENITLAEYLNSIKLVTSSKITIY</sequence>
<organism evidence="1 2">
    <name type="scientific">Francisella tularensis subsp. tularensis str. SCHU S4 substr. FSC237</name>
    <dbReference type="NCBI Taxonomy" id="1341660"/>
    <lineage>
        <taxon>Bacteria</taxon>
        <taxon>Pseudomonadati</taxon>
        <taxon>Pseudomonadota</taxon>
        <taxon>Gammaproteobacteria</taxon>
        <taxon>Thiotrichales</taxon>
        <taxon>Francisellaceae</taxon>
        <taxon>Francisella</taxon>
    </lineage>
</organism>
<gene>
    <name evidence="1" type="ORF">P250_03820</name>
</gene>